<dbReference type="InterPro" id="IPR005094">
    <property type="entry name" value="Endonuclease_MobA/VirD2"/>
</dbReference>
<accession>A0A8J7DBN2</accession>
<dbReference type="Proteomes" id="UP000622533">
    <property type="component" value="Unassembled WGS sequence"/>
</dbReference>
<dbReference type="Pfam" id="PF03432">
    <property type="entry name" value="Relaxase"/>
    <property type="match status" value="2"/>
</dbReference>
<evidence type="ECO:0000313" key="2">
    <source>
        <dbReference type="EMBL" id="MBE9021285.1"/>
    </source>
</evidence>
<comment type="caution">
    <text evidence="2">The sequence shown here is derived from an EMBL/GenBank/DDBJ whole genome shotgun (WGS) entry which is preliminary data.</text>
</comment>
<evidence type="ECO:0000313" key="3">
    <source>
        <dbReference type="Proteomes" id="UP000622533"/>
    </source>
</evidence>
<name>A0A8J7DBN2_DESMC</name>
<dbReference type="RefSeq" id="WP_193913286.1">
    <property type="nucleotide sequence ID" value="NZ_JADEXS020000005.1"/>
</dbReference>
<dbReference type="EMBL" id="JADEXS010000015">
    <property type="protein sequence ID" value="MBE9021285.1"/>
    <property type="molecule type" value="Genomic_DNA"/>
</dbReference>
<feature type="domain" description="MobA/VirD2-like nuclease" evidence="1">
    <location>
        <begin position="102"/>
        <end position="179"/>
    </location>
</feature>
<feature type="domain" description="MobA/VirD2-like nuclease" evidence="1">
    <location>
        <begin position="17"/>
        <end position="83"/>
    </location>
</feature>
<evidence type="ECO:0000259" key="1">
    <source>
        <dbReference type="Pfam" id="PF03432"/>
    </source>
</evidence>
<reference evidence="2" key="1">
    <citation type="submission" date="2020-10" db="EMBL/GenBank/DDBJ databases">
        <authorList>
            <person name="Castelo-Branco R."/>
            <person name="Eusebio N."/>
            <person name="Adriana R."/>
            <person name="Vieira A."/>
            <person name="Brugerolle De Fraissinette N."/>
            <person name="Rezende De Castro R."/>
            <person name="Schneider M.P."/>
            <person name="Vasconcelos V."/>
            <person name="Leao P.N."/>
        </authorList>
    </citation>
    <scope>NUCLEOTIDE SEQUENCE</scope>
    <source>
        <strain evidence="2">LEGE 12446</strain>
    </source>
</reference>
<keyword evidence="3" id="KW-1185">Reference proteome</keyword>
<gene>
    <name evidence="2" type="ORF">IQ276_02050</name>
</gene>
<organism evidence="2 3">
    <name type="scientific">Desmonostoc muscorum LEGE 12446</name>
    <dbReference type="NCBI Taxonomy" id="1828758"/>
    <lineage>
        <taxon>Bacteria</taxon>
        <taxon>Bacillati</taxon>
        <taxon>Cyanobacteriota</taxon>
        <taxon>Cyanophyceae</taxon>
        <taxon>Nostocales</taxon>
        <taxon>Nostocaceae</taxon>
        <taxon>Desmonostoc</taxon>
    </lineage>
</organism>
<sequence>MITKIKANKSFRGTTKYVLEKEKAKIIGGNMYGTTTNKLVEQFTLSAHLNPQLKDPCYHLMLSVPKTDRALTDDELANISQRHFASVIVLSRLKGEEAQVKQPDKRISDTKLNQLVDEFIETELPAYDFFIARHSDKEHDHTHIVASRVNNLDAKSIRTWNNYAHSEHSARLLEREFNLTPVQSSWESKRKAMTRNQLERVESMGLPGEEIMRQAIERVALNKPTMPEFIERLWRDHQVKAVVSYYSNGGVRGIKFGIDVGSVNEDGSPRLLWKQGGNLNKHKCSFSKLQSELGISYEIQRDDAEIKRLNQLIESATITPANSQRIEQQPSNITTANAQKIPHKSESIAEVKPSLTQAQSLELYRYYSLDLENELVTDRDKRVAIKALKDGKTAAQVEEILKASPADWDDDEARTLVLIAKSQLPRRQPLPEAQQAEQQQLRRQLLSIAVPVGVELINHSLKGTGKDSLKFKHSTLSKQGRELVFTHDERGEVFRVQVNRNPQGEIEYSVMNIGEVRQSDIESWEKAKQILLKYIEQERQQSRARDEGLSL</sequence>
<proteinExistence type="predicted"/>
<protein>
    <submittedName>
        <fullName evidence="2">Relaxase/mobilization nuclease domain-containing protein</fullName>
    </submittedName>
</protein>
<dbReference type="AlphaFoldDB" id="A0A8J7DBN2"/>